<feature type="region of interest" description="Disordered" evidence="1">
    <location>
        <begin position="134"/>
        <end position="183"/>
    </location>
</feature>
<evidence type="ECO:0000313" key="2">
    <source>
        <dbReference type="EMBL" id="KAJ1162055.1"/>
    </source>
</evidence>
<name>A0AAV7SDY3_PLEWA</name>
<reference evidence="2" key="1">
    <citation type="journal article" date="2022" name="bioRxiv">
        <title>Sequencing and chromosome-scale assembly of the giantPleurodeles waltlgenome.</title>
        <authorList>
            <person name="Brown T."/>
            <person name="Elewa A."/>
            <person name="Iarovenko S."/>
            <person name="Subramanian E."/>
            <person name="Araus A.J."/>
            <person name="Petzold A."/>
            <person name="Susuki M."/>
            <person name="Suzuki K.-i.T."/>
            <person name="Hayashi T."/>
            <person name="Toyoda A."/>
            <person name="Oliveira C."/>
            <person name="Osipova E."/>
            <person name="Leigh N.D."/>
            <person name="Simon A."/>
            <person name="Yun M.H."/>
        </authorList>
    </citation>
    <scope>NUCLEOTIDE SEQUENCE</scope>
    <source>
        <strain evidence="2">20211129_DDA</strain>
        <tissue evidence="2">Liver</tissue>
    </source>
</reference>
<evidence type="ECO:0000313" key="3">
    <source>
        <dbReference type="Proteomes" id="UP001066276"/>
    </source>
</evidence>
<organism evidence="2 3">
    <name type="scientific">Pleurodeles waltl</name>
    <name type="common">Iberian ribbed newt</name>
    <dbReference type="NCBI Taxonomy" id="8319"/>
    <lineage>
        <taxon>Eukaryota</taxon>
        <taxon>Metazoa</taxon>
        <taxon>Chordata</taxon>
        <taxon>Craniata</taxon>
        <taxon>Vertebrata</taxon>
        <taxon>Euteleostomi</taxon>
        <taxon>Amphibia</taxon>
        <taxon>Batrachia</taxon>
        <taxon>Caudata</taxon>
        <taxon>Salamandroidea</taxon>
        <taxon>Salamandridae</taxon>
        <taxon>Pleurodelinae</taxon>
        <taxon>Pleurodeles</taxon>
    </lineage>
</organism>
<dbReference type="EMBL" id="JANPWB010000008">
    <property type="protein sequence ID" value="KAJ1162055.1"/>
    <property type="molecule type" value="Genomic_DNA"/>
</dbReference>
<dbReference type="AlphaFoldDB" id="A0AAV7SDY3"/>
<comment type="caution">
    <text evidence="2">The sequence shown here is derived from an EMBL/GenBank/DDBJ whole genome shotgun (WGS) entry which is preliminary data.</text>
</comment>
<accession>A0AAV7SDY3</accession>
<evidence type="ECO:0000256" key="1">
    <source>
        <dbReference type="SAM" id="MobiDB-lite"/>
    </source>
</evidence>
<proteinExistence type="predicted"/>
<sequence length="209" mass="22036">MRLALKWKGIVGSCEASAFGSLASRGSLFGGALARAPSPVAELPLQNWASWGPRRRAARQTAAALGISGPRGSLPGWLPLLTARTGRFLSHLLRPPPWRWNMVINLGAARVHEAAGSAGVRGAAVSVPPTCLRCPERPLRGSPTGPQAPTYVRNDKEQHTSRRHGPSSGEGTDRTPPPPCTSFGDTARVAACGGLDLHFVGSLMRSGQR</sequence>
<keyword evidence="3" id="KW-1185">Reference proteome</keyword>
<gene>
    <name evidence="2" type="ORF">NDU88_002534</name>
</gene>
<dbReference type="Proteomes" id="UP001066276">
    <property type="component" value="Chromosome 4_2"/>
</dbReference>
<protein>
    <submittedName>
        <fullName evidence="2">Uncharacterized protein</fullName>
    </submittedName>
</protein>